<evidence type="ECO:0000313" key="2">
    <source>
        <dbReference type="Proteomes" id="UP001238496"/>
    </source>
</evidence>
<name>A0ABU0GCY5_9HYPH</name>
<dbReference type="EMBL" id="JAUSUW010000017">
    <property type="protein sequence ID" value="MDQ0423211.1"/>
    <property type="molecule type" value="Genomic_DNA"/>
</dbReference>
<gene>
    <name evidence="1" type="ORF">J2045_004263</name>
</gene>
<evidence type="ECO:0000313" key="1">
    <source>
        <dbReference type="EMBL" id="MDQ0423211.1"/>
    </source>
</evidence>
<comment type="caution">
    <text evidence="1">The sequence shown here is derived from an EMBL/GenBank/DDBJ whole genome shotgun (WGS) entry which is preliminary data.</text>
</comment>
<accession>A0ABU0GCY5</accession>
<keyword evidence="2" id="KW-1185">Reference proteome</keyword>
<sequence length="65" mass="7088">MTKADLKQTQTGQWMLRDPRTGQYVELRGANSMKVSDLPLRKGIDLTKPIAAQALDAGSGSQKSK</sequence>
<dbReference type="Proteomes" id="UP001238496">
    <property type="component" value="Unassembled WGS sequence"/>
</dbReference>
<dbReference type="RefSeq" id="WP_307376779.1">
    <property type="nucleotide sequence ID" value="NZ_JAUSUW010000017.1"/>
</dbReference>
<protein>
    <submittedName>
        <fullName evidence="1">Uncharacterized protein</fullName>
    </submittedName>
</protein>
<organism evidence="1 2">
    <name type="scientific">Peteryoungia aggregata LMG 23059</name>
    <dbReference type="NCBI Taxonomy" id="1368425"/>
    <lineage>
        <taxon>Bacteria</taxon>
        <taxon>Pseudomonadati</taxon>
        <taxon>Pseudomonadota</taxon>
        <taxon>Alphaproteobacteria</taxon>
        <taxon>Hyphomicrobiales</taxon>
        <taxon>Rhizobiaceae</taxon>
        <taxon>Peteryoungia</taxon>
    </lineage>
</organism>
<proteinExistence type="predicted"/>
<reference evidence="1 2" key="1">
    <citation type="submission" date="2023-07" db="EMBL/GenBank/DDBJ databases">
        <title>Genomic Encyclopedia of Type Strains, Phase IV (KMG-IV): sequencing the most valuable type-strain genomes for metagenomic binning, comparative biology and taxonomic classification.</title>
        <authorList>
            <person name="Goeker M."/>
        </authorList>
    </citation>
    <scope>NUCLEOTIDE SEQUENCE [LARGE SCALE GENOMIC DNA]</scope>
    <source>
        <strain evidence="1 2">DSM 1111</strain>
    </source>
</reference>